<dbReference type="PANTHER" id="PTHR34835:SF90">
    <property type="entry name" value="AMINOTRANSFERASE-LIKE PLANT MOBILE DOMAIN-CONTAINING PROTEIN"/>
    <property type="match status" value="1"/>
</dbReference>
<dbReference type="SUPFAM" id="SSF54001">
    <property type="entry name" value="Cysteine proteinases"/>
    <property type="match status" value="1"/>
</dbReference>
<accession>A0A8X8XFL6</accession>
<name>A0A8X8XFL6_SALSN</name>
<keyword evidence="3" id="KW-1185">Reference proteome</keyword>
<evidence type="ECO:0000313" key="2">
    <source>
        <dbReference type="EMBL" id="KAG6411684.1"/>
    </source>
</evidence>
<dbReference type="Proteomes" id="UP000298416">
    <property type="component" value="Unassembled WGS sequence"/>
</dbReference>
<gene>
    <name evidence="2" type="ORF">SASPL_129768</name>
</gene>
<comment type="caution">
    <text evidence="2">The sequence shown here is derived from an EMBL/GenBank/DDBJ whole genome shotgun (WGS) entry which is preliminary data.</text>
</comment>
<proteinExistence type="predicted"/>
<evidence type="ECO:0000313" key="3">
    <source>
        <dbReference type="Proteomes" id="UP000298416"/>
    </source>
</evidence>
<dbReference type="PANTHER" id="PTHR34835">
    <property type="entry name" value="OS07G0283600 PROTEIN-RELATED"/>
    <property type="match status" value="1"/>
</dbReference>
<dbReference type="EMBL" id="PNBA02000010">
    <property type="protein sequence ID" value="KAG6411684.1"/>
    <property type="molecule type" value="Genomic_DNA"/>
</dbReference>
<sequence>MNEAQINSVKEIGFESVLHYGIEYIPSRLAFSLLKSFDEEKCKIKLYNEKKIHITVEDVELVYGFPRGNITYCREKWKSNAHFMRELAEQCDTKPGNVNHKAVEQLMLADKEGGPQFKRLFLEEQQQGNEEKSVDVNESGVGSSSQNILPSHMVANVVKYIKQINDGRTNLLRVLKEASSQIENNDLFGLICDIARSAIGSQKSPVASVSDIFLHLSQSYNIGNDVAVDNWKALFDSIRNAEKANETIEDLNEFSTFRLDDFFDKVNNLPTSPVGDPEEEDREDAATCSIVEYMMQEGIETMDDTPPEWNVQKQGYKGKETIHEEKEKTPENAERRMTVYQGRNVTSTAVSNNIPISHSVNNKNLDRCCQILFSNIFFHAIQFFFPVFTSGYYYLVVFWMKINKIEIIDSVKPPKAKDPLEKYSLHVGILKGKGMEYWLFSTWHKDSTDTLRKILRSDAYIKEQQEVYGYAMEIDEGSESQNAENVSQRLLVKRKPLFFVDAISQLNEAQINSVKEMAFESVLHYRIDYIPSRLAFSLLKSFDEEKCMIKLCNGKKIHITEEDVELVYGFPRGDIAYCREKWKSNVPFMRELAEQCDTKPANVNHKAVEQLMLADQEGGPQFKRLFLVLLESTLIEPSTCGMIKSKIGEIVDDLDNVRNINWCSYTISVLKFAMKNWSKTEKNAFAGPLPFLMIELYKTSVLFSVGSQTTTIEVVNEKCQLLSKMFEEDKPETFDRWKTISESILLAQKEKEALEDLAEFPTFKTPRFLDKVFFPVCANFHYYLVVYWMKKNTIEIIDNNKPHKAMDPFENYLYILQKDMFEAYFIEKKMLDISENVNKSSINFLHLEWATSTNNKDCGVYLMRHMETYVGKKGNEWDIGFSGRSVKIPQILRGRYCYTMISSIYNNQRSPMLQLAHDWMEVNMEKLHELNNKYKELFSRRKK</sequence>
<organism evidence="2">
    <name type="scientific">Salvia splendens</name>
    <name type="common">Scarlet sage</name>
    <dbReference type="NCBI Taxonomy" id="180675"/>
    <lineage>
        <taxon>Eukaryota</taxon>
        <taxon>Viridiplantae</taxon>
        <taxon>Streptophyta</taxon>
        <taxon>Embryophyta</taxon>
        <taxon>Tracheophyta</taxon>
        <taxon>Spermatophyta</taxon>
        <taxon>Magnoliopsida</taxon>
        <taxon>eudicotyledons</taxon>
        <taxon>Gunneridae</taxon>
        <taxon>Pentapetalae</taxon>
        <taxon>asterids</taxon>
        <taxon>lamiids</taxon>
        <taxon>Lamiales</taxon>
        <taxon>Lamiaceae</taxon>
        <taxon>Nepetoideae</taxon>
        <taxon>Mentheae</taxon>
        <taxon>Salviinae</taxon>
        <taxon>Salvia</taxon>
        <taxon>Salvia subgen. Calosphace</taxon>
        <taxon>core Calosphace</taxon>
    </lineage>
</organism>
<evidence type="ECO:0000256" key="1">
    <source>
        <dbReference type="SAM" id="Phobius"/>
    </source>
</evidence>
<reference evidence="2" key="2">
    <citation type="submission" date="2020-08" db="EMBL/GenBank/DDBJ databases">
        <title>Plant Genome Project.</title>
        <authorList>
            <person name="Zhang R.-G."/>
        </authorList>
    </citation>
    <scope>NUCLEOTIDE SEQUENCE</scope>
    <source>
        <strain evidence="2">Huo1</strain>
        <tissue evidence="2">Leaf</tissue>
    </source>
</reference>
<evidence type="ECO:0008006" key="4">
    <source>
        <dbReference type="Google" id="ProtNLM"/>
    </source>
</evidence>
<dbReference type="Gene3D" id="3.40.395.10">
    <property type="entry name" value="Adenoviral Proteinase, Chain A"/>
    <property type="match status" value="1"/>
</dbReference>
<keyword evidence="1" id="KW-1133">Transmembrane helix</keyword>
<keyword evidence="1" id="KW-0812">Transmembrane</keyword>
<protein>
    <recommendedName>
        <fullName evidence="4">Ubiquitin-like protease family profile domain-containing protein</fullName>
    </recommendedName>
</protein>
<keyword evidence="1" id="KW-0472">Membrane</keyword>
<dbReference type="AlphaFoldDB" id="A0A8X8XFL6"/>
<reference evidence="2" key="1">
    <citation type="submission" date="2018-01" db="EMBL/GenBank/DDBJ databases">
        <authorList>
            <person name="Mao J.F."/>
        </authorList>
    </citation>
    <scope>NUCLEOTIDE SEQUENCE</scope>
    <source>
        <strain evidence="2">Huo1</strain>
        <tissue evidence="2">Leaf</tissue>
    </source>
</reference>
<feature type="transmembrane region" description="Helical" evidence="1">
    <location>
        <begin position="376"/>
        <end position="395"/>
    </location>
</feature>
<dbReference type="InterPro" id="IPR038765">
    <property type="entry name" value="Papain-like_cys_pep_sf"/>
</dbReference>